<dbReference type="InterPro" id="IPR000477">
    <property type="entry name" value="RT_dom"/>
</dbReference>
<accession>E3NQ84</accession>
<dbReference type="HOGENOM" id="CLU_000680_20_2_1"/>
<dbReference type="eggNOG" id="KOG1075">
    <property type="taxonomic scope" value="Eukaryota"/>
</dbReference>
<dbReference type="CDD" id="cd01650">
    <property type="entry name" value="RT_nLTR_like"/>
    <property type="match status" value="1"/>
</dbReference>
<dbReference type="OMA" id="FNTHIDN"/>
<dbReference type="Pfam" id="PF00078">
    <property type="entry name" value="RVT_1"/>
    <property type="match status" value="1"/>
</dbReference>
<dbReference type="InterPro" id="IPR043128">
    <property type="entry name" value="Rev_trsase/Diguanyl_cyclase"/>
</dbReference>
<dbReference type="Gene3D" id="3.30.70.270">
    <property type="match status" value="1"/>
</dbReference>
<proteinExistence type="predicted"/>
<dbReference type="STRING" id="31234.E3NQ84"/>
<dbReference type="SUPFAM" id="SSF56672">
    <property type="entry name" value="DNA/RNA polymerases"/>
    <property type="match status" value="1"/>
</dbReference>
<dbReference type="Proteomes" id="UP000008281">
    <property type="component" value="Unassembled WGS sequence"/>
</dbReference>
<dbReference type="PRINTS" id="PR01345">
    <property type="entry name" value="CERVTRCPTASE"/>
</dbReference>
<feature type="domain" description="Reverse transcriptase" evidence="1">
    <location>
        <begin position="237"/>
        <end position="489"/>
    </location>
</feature>
<keyword evidence="3" id="KW-1185">Reference proteome</keyword>
<dbReference type="PROSITE" id="PS50878">
    <property type="entry name" value="RT_POL"/>
    <property type="match status" value="1"/>
</dbReference>
<dbReference type="EMBL" id="DS269489">
    <property type="protein sequence ID" value="EFO84347.1"/>
    <property type="molecule type" value="Genomic_DNA"/>
</dbReference>
<dbReference type="InParanoid" id="E3NQ84"/>
<organism evidence="3">
    <name type="scientific">Caenorhabditis remanei</name>
    <name type="common">Caenorhabditis vulgaris</name>
    <dbReference type="NCBI Taxonomy" id="31234"/>
    <lineage>
        <taxon>Eukaryota</taxon>
        <taxon>Metazoa</taxon>
        <taxon>Ecdysozoa</taxon>
        <taxon>Nematoda</taxon>
        <taxon>Chromadorea</taxon>
        <taxon>Rhabditida</taxon>
        <taxon>Rhabditina</taxon>
        <taxon>Rhabditomorpha</taxon>
        <taxon>Rhabditoidea</taxon>
        <taxon>Rhabditidae</taxon>
        <taxon>Peloderinae</taxon>
        <taxon>Caenorhabditis</taxon>
    </lineage>
</organism>
<gene>
    <name evidence="2" type="ORF">CRE_15119</name>
</gene>
<dbReference type="OrthoDB" id="5875724at2759"/>
<evidence type="ECO:0000259" key="1">
    <source>
        <dbReference type="PROSITE" id="PS50878"/>
    </source>
</evidence>
<dbReference type="AlphaFoldDB" id="E3NQ84"/>
<sequence>MNTSKNRTIKTMMNYWKADYDLINYSISIIDWNLLFLNLSANEMYETLRTILKKLMDSHIPCVKRNIQAKKYPKEIRKLQAKKLKVWRQEGNSDRYKAMSALIRNDLSNYAKTELENKLTSGSSKQFFQYMKNIKNDARPIGSINYDGRPVTDDQTKANVFSDVFASVYTPDDGNVPAFSPRSYAILDNFIFEPYVVEAVLLKLRPRINTTPDEIPALFLKKVATSIALPLSIIFNKSLSSGNVPNVWKNAIVIPLHKKGPKTNCSNYRPIALTSSICKTIESIVRRAIVSHLNWNNLLSSFQYGFRANRSCEAQLLYYYGSLLHDLETYKSSYAVYIDFRKAFDKISTRKLMTKLESYGIKGNMLRWLDSFLSNRTQVITLNGSYSVPKDVKSGVPQGSVLGPLLFLLFINDIGDKLSARHLMFADDLKIFSPDIRLLQEDLSKITKWCDVWNMEVAPEKCEVIRFHCSKRKSHLNQDPKLSIRNLKLPLVKSIRDLGIYFSENLSFIQHTDLTLRRTHLRINMLFNVLKYSSLDIFIRCFKIYIRPILDYGTTIFSPIGKLQIIKLESVQKSFLFRVFKKFGKEYTSYFDALEICGLKSLELRRLICDLVYIYKTIISNEIYSRNSLFTFYPNMKSLRRHPYYLRCNLKNNNKINSQYITNRTLTCWNSLPVNCFPVKVSSRAFKSNLISLDLSKHLTLSPLNY</sequence>
<reference evidence="2" key="1">
    <citation type="submission" date="2007-07" db="EMBL/GenBank/DDBJ databases">
        <title>PCAP assembly of the Caenorhabditis remanei genome.</title>
        <authorList>
            <consortium name="The Caenorhabditis remanei Sequencing Consortium"/>
            <person name="Wilson R.K."/>
        </authorList>
    </citation>
    <scope>NUCLEOTIDE SEQUENCE [LARGE SCALE GENOMIC DNA]</scope>
    <source>
        <strain evidence="2">PB4641</strain>
    </source>
</reference>
<protein>
    <recommendedName>
        <fullName evidence="1">Reverse transcriptase domain-containing protein</fullName>
    </recommendedName>
</protein>
<dbReference type="InterPro" id="IPR043502">
    <property type="entry name" value="DNA/RNA_pol_sf"/>
</dbReference>
<evidence type="ECO:0000313" key="3">
    <source>
        <dbReference type="Proteomes" id="UP000008281"/>
    </source>
</evidence>
<dbReference type="PANTHER" id="PTHR33332">
    <property type="entry name" value="REVERSE TRANSCRIPTASE DOMAIN-CONTAINING PROTEIN"/>
    <property type="match status" value="1"/>
</dbReference>
<evidence type="ECO:0000313" key="2">
    <source>
        <dbReference type="EMBL" id="EFO84347.1"/>
    </source>
</evidence>
<name>E3NQ84_CAERE</name>